<evidence type="ECO:0000256" key="3">
    <source>
        <dbReference type="ARBA" id="ARBA00022989"/>
    </source>
</evidence>
<evidence type="ECO:0000256" key="2">
    <source>
        <dbReference type="ARBA" id="ARBA00022692"/>
    </source>
</evidence>
<dbReference type="Pfam" id="PF08592">
    <property type="entry name" value="Anthrone_oxy"/>
    <property type="match status" value="1"/>
</dbReference>
<evidence type="ECO:0000256" key="5">
    <source>
        <dbReference type="ARBA" id="ARBA00034313"/>
    </source>
</evidence>
<reference evidence="7 8" key="1">
    <citation type="submission" date="2023-11" db="EMBL/GenBank/DDBJ databases">
        <title>An acidophilic fungus is an integral part of prey digestion in a carnivorous sundew plant.</title>
        <authorList>
            <person name="Tsai I.J."/>
        </authorList>
    </citation>
    <scope>NUCLEOTIDE SEQUENCE [LARGE SCALE GENOMIC DNA]</scope>
    <source>
        <strain evidence="7">169a</strain>
    </source>
</reference>
<feature type="transmembrane region" description="Helical" evidence="6">
    <location>
        <begin position="87"/>
        <end position="106"/>
    </location>
</feature>
<keyword evidence="3 6" id="KW-1133">Transmembrane helix</keyword>
<dbReference type="AlphaFoldDB" id="A0AAQ3M1I3"/>
<comment type="subcellular location">
    <subcellularLocation>
        <location evidence="1">Membrane</location>
        <topology evidence="1">Multi-pass membrane protein</topology>
    </subcellularLocation>
</comment>
<evidence type="ECO:0000256" key="1">
    <source>
        <dbReference type="ARBA" id="ARBA00004141"/>
    </source>
</evidence>
<evidence type="ECO:0000256" key="6">
    <source>
        <dbReference type="SAM" id="Phobius"/>
    </source>
</evidence>
<organism evidence="7 8">
    <name type="scientific">Acrodontium crateriforme</name>
    <dbReference type="NCBI Taxonomy" id="150365"/>
    <lineage>
        <taxon>Eukaryota</taxon>
        <taxon>Fungi</taxon>
        <taxon>Dikarya</taxon>
        <taxon>Ascomycota</taxon>
        <taxon>Pezizomycotina</taxon>
        <taxon>Dothideomycetes</taxon>
        <taxon>Dothideomycetidae</taxon>
        <taxon>Mycosphaerellales</taxon>
        <taxon>Teratosphaeriaceae</taxon>
        <taxon>Acrodontium</taxon>
    </lineage>
</organism>
<keyword evidence="4 6" id="KW-0472">Membrane</keyword>
<protein>
    <submittedName>
        <fullName evidence="7">Uncharacterized protein</fullName>
    </submittedName>
</protein>
<gene>
    <name evidence="7" type="ORF">R9X50_00200700</name>
</gene>
<dbReference type="PANTHER" id="PTHR35042:SF1">
    <property type="entry name" value="DUF1772-DOMAIN-CONTAINING PROTEIN"/>
    <property type="match status" value="1"/>
</dbReference>
<dbReference type="Proteomes" id="UP001303373">
    <property type="component" value="Chromosome 3"/>
</dbReference>
<feature type="transmembrane region" description="Helical" evidence="6">
    <location>
        <begin position="57"/>
        <end position="75"/>
    </location>
</feature>
<name>A0AAQ3M1I3_9PEZI</name>
<sequence>MDHIIPFAKFMGIVCPSLYCGFTASDSLTFIEPIVQHAPNQKVMAKQWFQGYQYGPLWVPPLIASSTISNLILAYTAAPITPLQHALYLAAALAIFSILPLTFFYMEPGINGALKWKVQSLCKDDGFCLLETSALVPSAHRHGSSRASRVWAERTHVRDLILFWRRVNNFRWVVAAFAAGLSGVATFSVIDV</sequence>
<dbReference type="EMBL" id="CP138582">
    <property type="protein sequence ID" value="WPG99196.1"/>
    <property type="molecule type" value="Genomic_DNA"/>
</dbReference>
<dbReference type="PANTHER" id="PTHR35042">
    <property type="entry name" value="ANTHRONE OXYGENASE ENCC"/>
    <property type="match status" value="1"/>
</dbReference>
<keyword evidence="2 6" id="KW-0812">Transmembrane</keyword>
<proteinExistence type="inferred from homology"/>
<comment type="similarity">
    <text evidence="5">Belongs to the anthrone oxygenase family.</text>
</comment>
<accession>A0AAQ3M1I3</accession>
<evidence type="ECO:0000313" key="8">
    <source>
        <dbReference type="Proteomes" id="UP001303373"/>
    </source>
</evidence>
<dbReference type="GO" id="GO:0016020">
    <property type="term" value="C:membrane"/>
    <property type="evidence" value="ECO:0007669"/>
    <property type="project" value="UniProtKB-SubCell"/>
</dbReference>
<evidence type="ECO:0000256" key="4">
    <source>
        <dbReference type="ARBA" id="ARBA00023136"/>
    </source>
</evidence>
<dbReference type="InterPro" id="IPR013901">
    <property type="entry name" value="Anthrone_oxy"/>
</dbReference>
<evidence type="ECO:0000313" key="7">
    <source>
        <dbReference type="EMBL" id="WPG99196.1"/>
    </source>
</evidence>
<keyword evidence="8" id="KW-1185">Reference proteome</keyword>
<feature type="transmembrane region" description="Helical" evidence="6">
    <location>
        <begin position="170"/>
        <end position="190"/>
    </location>
</feature>